<dbReference type="InterPro" id="IPR001190">
    <property type="entry name" value="SRCR"/>
</dbReference>
<comment type="caution">
    <text evidence="6">Lacks conserved residue(s) required for the propagation of feature annotation.</text>
</comment>
<keyword evidence="7" id="KW-0472">Membrane</keyword>
<dbReference type="PANTHER" id="PTHR19331">
    <property type="entry name" value="SCAVENGER RECEPTOR DOMAIN-CONTAINING"/>
    <property type="match status" value="1"/>
</dbReference>
<accession>A0A2G8JG27</accession>
<evidence type="ECO:0000256" key="2">
    <source>
        <dbReference type="ARBA" id="ARBA00022737"/>
    </source>
</evidence>
<dbReference type="AlphaFoldDB" id="A0A2G8JG27"/>
<comment type="caution">
    <text evidence="9">The sequence shown here is derived from an EMBL/GenBank/DDBJ whole genome shotgun (WGS) entry which is preliminary data.</text>
</comment>
<feature type="disulfide bond" evidence="6">
    <location>
        <begin position="461"/>
        <end position="525"/>
    </location>
</feature>
<gene>
    <name evidence="9" type="ORF">BSL78_28516</name>
</gene>
<feature type="domain" description="SRCR" evidence="8">
    <location>
        <begin position="263"/>
        <end position="363"/>
    </location>
</feature>
<feature type="domain" description="SRCR" evidence="8">
    <location>
        <begin position="436"/>
        <end position="536"/>
    </location>
</feature>
<feature type="disulfide bond" evidence="6">
    <location>
        <begin position="332"/>
        <end position="342"/>
    </location>
</feature>
<proteinExistence type="predicted"/>
<dbReference type="PANTHER" id="PTHR19331:SF465">
    <property type="entry name" value="EGG PEPTIDE SPERACT RECEPTOR"/>
    <property type="match status" value="1"/>
</dbReference>
<feature type="transmembrane region" description="Helical" evidence="7">
    <location>
        <begin position="12"/>
        <end position="34"/>
    </location>
</feature>
<keyword evidence="4" id="KW-0675">Receptor</keyword>
<feature type="disulfide bond" evidence="6">
    <location>
        <begin position="301"/>
        <end position="362"/>
    </location>
</feature>
<organism evidence="9 10">
    <name type="scientific">Stichopus japonicus</name>
    <name type="common">Sea cucumber</name>
    <dbReference type="NCBI Taxonomy" id="307972"/>
    <lineage>
        <taxon>Eukaryota</taxon>
        <taxon>Metazoa</taxon>
        <taxon>Echinodermata</taxon>
        <taxon>Eleutherozoa</taxon>
        <taxon>Echinozoa</taxon>
        <taxon>Holothuroidea</taxon>
        <taxon>Aspidochirotacea</taxon>
        <taxon>Aspidochirotida</taxon>
        <taxon>Stichopodidae</taxon>
        <taxon>Apostichopus</taxon>
    </lineage>
</organism>
<dbReference type="PRINTS" id="PR00258">
    <property type="entry name" value="SPERACTRCPTR"/>
</dbReference>
<dbReference type="PROSITE" id="PS50287">
    <property type="entry name" value="SRCR_2"/>
    <property type="match status" value="4"/>
</dbReference>
<feature type="domain" description="SRCR" evidence="8">
    <location>
        <begin position="365"/>
        <end position="435"/>
    </location>
</feature>
<evidence type="ECO:0000313" key="10">
    <source>
        <dbReference type="Proteomes" id="UP000230750"/>
    </source>
</evidence>
<dbReference type="SUPFAM" id="SSF56487">
    <property type="entry name" value="SRCR-like"/>
    <property type="match status" value="4"/>
</dbReference>
<keyword evidence="1" id="KW-0732">Signal</keyword>
<protein>
    <submittedName>
        <fullName evidence="9">Putative deleted in malignant brain tumors 1 protein</fullName>
    </submittedName>
</protein>
<feature type="disulfide bond" evidence="6">
    <location>
        <begin position="288"/>
        <end position="352"/>
    </location>
</feature>
<keyword evidence="7" id="KW-1133">Transmembrane helix</keyword>
<keyword evidence="7" id="KW-0812">Transmembrane</keyword>
<dbReference type="Pfam" id="PF00530">
    <property type="entry name" value="SRCR"/>
    <property type="match status" value="4"/>
</dbReference>
<dbReference type="Gene3D" id="3.10.250.10">
    <property type="entry name" value="SRCR-like domain"/>
    <property type="match status" value="4"/>
</dbReference>
<keyword evidence="10" id="KW-1185">Reference proteome</keyword>
<name>A0A2G8JG27_STIJA</name>
<dbReference type="FunFam" id="3.10.250.10:FF:000006">
    <property type="entry name" value="neurotrypsin isoform X2"/>
    <property type="match status" value="2"/>
</dbReference>
<dbReference type="FunFam" id="3.10.250.10:FF:000011">
    <property type="entry name" value="Scavenger receptor class A member 5"/>
    <property type="match status" value="1"/>
</dbReference>
<dbReference type="PROSITE" id="PS00420">
    <property type="entry name" value="SRCR_1"/>
    <property type="match status" value="3"/>
</dbReference>
<evidence type="ECO:0000256" key="1">
    <source>
        <dbReference type="ARBA" id="ARBA00022729"/>
    </source>
</evidence>
<evidence type="ECO:0000256" key="4">
    <source>
        <dbReference type="ARBA" id="ARBA00023170"/>
    </source>
</evidence>
<dbReference type="EMBL" id="MRZV01002111">
    <property type="protein sequence ID" value="PIK34659.1"/>
    <property type="molecule type" value="Genomic_DNA"/>
</dbReference>
<feature type="disulfide bond" evidence="6">
    <location>
        <begin position="505"/>
        <end position="515"/>
    </location>
</feature>
<feature type="disulfide bond" evidence="6">
    <location>
        <begin position="225"/>
        <end position="235"/>
    </location>
</feature>
<dbReference type="InterPro" id="IPR036772">
    <property type="entry name" value="SRCR-like_dom_sf"/>
</dbReference>
<feature type="domain" description="SRCR" evidence="8">
    <location>
        <begin position="156"/>
        <end position="256"/>
    </location>
</feature>
<feature type="disulfide bond" evidence="6">
    <location>
        <begin position="181"/>
        <end position="245"/>
    </location>
</feature>
<evidence type="ECO:0000313" key="9">
    <source>
        <dbReference type="EMBL" id="PIK34659.1"/>
    </source>
</evidence>
<dbReference type="SMART" id="SM00202">
    <property type="entry name" value="SR"/>
    <property type="match status" value="4"/>
</dbReference>
<evidence type="ECO:0000256" key="3">
    <source>
        <dbReference type="ARBA" id="ARBA00023157"/>
    </source>
</evidence>
<sequence length="549" mass="60228">MAPLTWKDVSRFTIMVNGVLFVVNIGMTMTRRWLVVNLVIVILGEQQVTLAMVKGQAQYGWKTLLVQEERAVLITAVTLDGDNKRVDITWMLERDVNRLGLFDTGDKRLQCNYDLLYQFRTFGHKISVHSLVVRVSAYRVGGPGSNPSGGWKFFHFRLASGERPHVGRVEVYHNGQWGTICDDEWDDHDASVVCRQLGYGDVGTANSRASFGSGVGQIWLDNIACNGSENNIENCTSNRWGQHNCGHSEDAGVICGTVRLVGVRLVGGIHPLEGRVEVYHDGQWGTICDDGWDDNDASVICRQLGYGDVGTGWQSARFGRGSDPIWLDDVSCSGSELRIENCGSIAWGEHNCGHHEDASVHCGTVRLVGGAFPQEGRIEVYHDDQWGTICDHEWDDKDASVICRQLGYSDIGISRGGANFGEGSGHIWLDEMSCSVRLVGGSLVVEGRVEVFHDGQWGTICDDGWDDNCTSVICRQLGYGDVGTALQASKFGVGSGPIWLDDVACSGSENYIENCRSRGWATHDCGHHKDVSVYCGTGTITGPNALEHY</sequence>
<evidence type="ECO:0000259" key="8">
    <source>
        <dbReference type="PROSITE" id="PS50287"/>
    </source>
</evidence>
<keyword evidence="3 6" id="KW-1015">Disulfide bond</keyword>
<feature type="disulfide bond" evidence="6">
    <location>
        <begin position="194"/>
        <end position="255"/>
    </location>
</feature>
<reference evidence="9 10" key="1">
    <citation type="journal article" date="2017" name="PLoS Biol.">
        <title>The sea cucumber genome provides insights into morphological evolution and visceral regeneration.</title>
        <authorList>
            <person name="Zhang X."/>
            <person name="Sun L."/>
            <person name="Yuan J."/>
            <person name="Sun Y."/>
            <person name="Gao Y."/>
            <person name="Zhang L."/>
            <person name="Li S."/>
            <person name="Dai H."/>
            <person name="Hamel J.F."/>
            <person name="Liu C."/>
            <person name="Yu Y."/>
            <person name="Liu S."/>
            <person name="Lin W."/>
            <person name="Guo K."/>
            <person name="Jin S."/>
            <person name="Xu P."/>
            <person name="Storey K.B."/>
            <person name="Huan P."/>
            <person name="Zhang T."/>
            <person name="Zhou Y."/>
            <person name="Zhang J."/>
            <person name="Lin C."/>
            <person name="Li X."/>
            <person name="Xing L."/>
            <person name="Huo D."/>
            <person name="Sun M."/>
            <person name="Wang L."/>
            <person name="Mercier A."/>
            <person name="Li F."/>
            <person name="Yang H."/>
            <person name="Xiang J."/>
        </authorList>
    </citation>
    <scope>NUCLEOTIDE SEQUENCE [LARGE SCALE GENOMIC DNA]</scope>
    <source>
        <strain evidence="9">Shaxun</strain>
        <tissue evidence="9">Muscle</tissue>
    </source>
</reference>
<dbReference type="FunFam" id="3.10.250.10:FF:000007">
    <property type="entry name" value="Soluble scavenger receptor cysteine-rich domain-containing protein SSC5D"/>
    <property type="match status" value="1"/>
</dbReference>
<dbReference type="Proteomes" id="UP000230750">
    <property type="component" value="Unassembled WGS sequence"/>
</dbReference>
<dbReference type="OrthoDB" id="536948at2759"/>
<keyword evidence="5" id="KW-0325">Glycoprotein</keyword>
<evidence type="ECO:0000256" key="7">
    <source>
        <dbReference type="SAM" id="Phobius"/>
    </source>
</evidence>
<evidence type="ECO:0000256" key="6">
    <source>
        <dbReference type="PROSITE-ProRule" id="PRU00196"/>
    </source>
</evidence>
<evidence type="ECO:0000256" key="5">
    <source>
        <dbReference type="ARBA" id="ARBA00023180"/>
    </source>
</evidence>
<feature type="disulfide bond" evidence="6">
    <location>
        <begin position="474"/>
        <end position="535"/>
    </location>
</feature>
<dbReference type="GO" id="GO:0016020">
    <property type="term" value="C:membrane"/>
    <property type="evidence" value="ECO:0007669"/>
    <property type="project" value="InterPro"/>
</dbReference>
<keyword evidence="2" id="KW-0677">Repeat</keyword>
<dbReference type="STRING" id="307972.A0A2G8JG27"/>